<feature type="transmembrane region" description="Helical" evidence="1">
    <location>
        <begin position="63"/>
        <end position="85"/>
    </location>
</feature>
<proteinExistence type="predicted"/>
<feature type="transmembrane region" description="Helical" evidence="1">
    <location>
        <begin position="33"/>
        <end position="51"/>
    </location>
</feature>
<feature type="domain" description="YcxB-like C-terminal" evidence="2">
    <location>
        <begin position="107"/>
        <end position="168"/>
    </location>
</feature>
<reference evidence="4" key="1">
    <citation type="submission" date="2018-06" db="EMBL/GenBank/DDBJ databases">
        <title>Complete genome of Pseudomonas insecticola strain QZS01.</title>
        <authorList>
            <person name="Wang J."/>
            <person name="Su Q."/>
        </authorList>
    </citation>
    <scope>NUCLEOTIDE SEQUENCE [LARGE SCALE GENOMIC DNA]</scope>
    <source>
        <strain evidence="4">QZS01</strain>
    </source>
</reference>
<protein>
    <submittedName>
        <fullName evidence="3">YcxB family protein</fullName>
    </submittedName>
</protein>
<dbReference type="AlphaFoldDB" id="A0A3S9XD59"/>
<name>A0A3S9XD59_9GAMM</name>
<keyword evidence="1" id="KW-0472">Membrane</keyword>
<gene>
    <name evidence="3" type="ORF">DM558_06095</name>
</gene>
<keyword evidence="1" id="KW-1133">Transmembrane helix</keyword>
<dbReference type="EMBL" id="CP029822">
    <property type="protein sequence ID" value="AZS50372.1"/>
    <property type="molecule type" value="Genomic_DNA"/>
</dbReference>
<keyword evidence="1" id="KW-0812">Transmembrane</keyword>
<evidence type="ECO:0000313" key="4">
    <source>
        <dbReference type="Proteomes" id="UP000273143"/>
    </source>
</evidence>
<evidence type="ECO:0000256" key="1">
    <source>
        <dbReference type="SAM" id="Phobius"/>
    </source>
</evidence>
<evidence type="ECO:0000259" key="2">
    <source>
        <dbReference type="Pfam" id="PF14317"/>
    </source>
</evidence>
<sequence length="179" mass="21288">MKTIILTEQDLILVYRLHIQNSRILIYRVLVPLRWYLILIGILFLGISICLGKHTSYEFISHAISYLGLLFFLLGFIVFLMPFIAKYTAKNTWRKNKILHHSYILTWDQNNLSAHSDISEHKHKWSAYCQTVQDENYILAYYQQNLFFIIPKRFFESSEEVHDFLNHLDSGIKKNKEST</sequence>
<organism evidence="3 4">
    <name type="scientific">Entomomonas moraniae</name>
    <dbReference type="NCBI Taxonomy" id="2213226"/>
    <lineage>
        <taxon>Bacteria</taxon>
        <taxon>Pseudomonadati</taxon>
        <taxon>Pseudomonadota</taxon>
        <taxon>Gammaproteobacteria</taxon>
        <taxon>Pseudomonadales</taxon>
        <taxon>Pseudomonadaceae</taxon>
        <taxon>Entomomonas</taxon>
    </lineage>
</organism>
<dbReference type="KEGG" id="emo:DM558_06095"/>
<dbReference type="RefSeq" id="WP_127162680.1">
    <property type="nucleotide sequence ID" value="NZ_CP029822.1"/>
</dbReference>
<dbReference type="InterPro" id="IPR025588">
    <property type="entry name" value="YcxB-like_C"/>
</dbReference>
<dbReference type="Proteomes" id="UP000273143">
    <property type="component" value="Chromosome"/>
</dbReference>
<keyword evidence="4" id="KW-1185">Reference proteome</keyword>
<evidence type="ECO:0000313" key="3">
    <source>
        <dbReference type="EMBL" id="AZS50372.1"/>
    </source>
</evidence>
<dbReference type="Pfam" id="PF14317">
    <property type="entry name" value="YcxB"/>
    <property type="match status" value="1"/>
</dbReference>
<accession>A0A3S9XD59</accession>